<accession>A0AAE9GT33</accession>
<dbReference type="InterPro" id="IPR016039">
    <property type="entry name" value="Thiolase-like"/>
</dbReference>
<proteinExistence type="predicted"/>
<name>A0AAE9GT33_9NEIS</name>
<evidence type="ECO:0000313" key="3">
    <source>
        <dbReference type="Proteomes" id="UP000294721"/>
    </source>
</evidence>
<dbReference type="KEGG" id="usu:LVJ78_10535"/>
<dbReference type="GO" id="GO:0016746">
    <property type="term" value="F:acyltransferase activity"/>
    <property type="evidence" value="ECO:0007669"/>
    <property type="project" value="InterPro"/>
</dbReference>
<gene>
    <name evidence="1" type="ORF">EV680_12310</name>
    <name evidence="2" type="ORF">LVJ78_10535</name>
</gene>
<protein>
    <recommendedName>
        <fullName evidence="5">Beta-ketoacyl synthase N-terminal domain-containing protein</fullName>
    </recommendedName>
</protein>
<dbReference type="Proteomes" id="UP000294721">
    <property type="component" value="Unassembled WGS sequence"/>
</dbReference>
<reference evidence="2" key="2">
    <citation type="submission" date="2021-12" db="EMBL/GenBank/DDBJ databases">
        <authorList>
            <person name="Veyrier F.J."/>
        </authorList>
    </citation>
    <scope>NUCLEOTIDE SEQUENCE</scope>
    <source>
        <strain evidence="2">1258/02</strain>
    </source>
</reference>
<dbReference type="EMBL" id="CP091507">
    <property type="protein sequence ID" value="UOO79117.1"/>
    <property type="molecule type" value="Genomic_DNA"/>
</dbReference>
<dbReference type="AlphaFoldDB" id="A0AAE9GT33"/>
<dbReference type="Gene3D" id="3.40.47.10">
    <property type="match status" value="1"/>
</dbReference>
<evidence type="ECO:0008006" key="5">
    <source>
        <dbReference type="Google" id="ProtNLM"/>
    </source>
</evidence>
<dbReference type="SUPFAM" id="SSF53901">
    <property type="entry name" value="Thiolase-like"/>
    <property type="match status" value="1"/>
</dbReference>
<keyword evidence="3" id="KW-1185">Reference proteome</keyword>
<reference evidence="1 3" key="1">
    <citation type="submission" date="2019-03" db="EMBL/GenBank/DDBJ databases">
        <title>Genomic Encyclopedia of Type Strains, Phase IV (KMG-IV): sequencing the most valuable type-strain genomes for metagenomic binning, comparative biology and taxonomic classification.</title>
        <authorList>
            <person name="Goeker M."/>
        </authorList>
    </citation>
    <scope>NUCLEOTIDE SEQUENCE [LARGE SCALE GENOMIC DNA]</scope>
    <source>
        <strain evidence="1 3">DSM 17474</strain>
    </source>
</reference>
<organism evidence="2 4">
    <name type="scientific">Uruburuella suis</name>
    <dbReference type="NCBI Taxonomy" id="252130"/>
    <lineage>
        <taxon>Bacteria</taxon>
        <taxon>Pseudomonadati</taxon>
        <taxon>Pseudomonadota</taxon>
        <taxon>Betaproteobacteria</taxon>
        <taxon>Neisseriales</taxon>
        <taxon>Neisseriaceae</taxon>
        <taxon>Uruburuella</taxon>
    </lineage>
</organism>
<sequence>MSVLFVQQISIHHSRSDVDEKSLRAALKADYGYDGRRLSRFTLNALAAALPLGSVHHSPESGVYLGARFSSPAKFDNMLATLAEGGAPKPFDFTGNIHNAACFHTAQALGLYGPSLFMPVSAAPESWSQPLLTAWLDLQQGTVAAALAGWCSEQSSLPPQHEGCCWLLLSMQQQPGSIARIRIRPSESGDVFSDGLYHDDAYQTACRLAKRLHAKQRTLLAAALGLAIEIEAV</sequence>
<dbReference type="RefSeq" id="WP_132954345.1">
    <property type="nucleotide sequence ID" value="NZ_CALJUB010000176.1"/>
</dbReference>
<dbReference type="EMBL" id="SLXE01000023">
    <property type="protein sequence ID" value="TCP02716.1"/>
    <property type="molecule type" value="Genomic_DNA"/>
</dbReference>
<evidence type="ECO:0000313" key="1">
    <source>
        <dbReference type="EMBL" id="TCP02716.1"/>
    </source>
</evidence>
<evidence type="ECO:0000313" key="2">
    <source>
        <dbReference type="EMBL" id="UOO79117.1"/>
    </source>
</evidence>
<evidence type="ECO:0000313" key="4">
    <source>
        <dbReference type="Proteomes" id="UP000829756"/>
    </source>
</evidence>
<reference evidence="2" key="3">
    <citation type="journal article" date="2022" name="Res Sq">
        <title>Evolution of multicellular longitudinally dividing oral cavity symbionts (Neisseriaceae).</title>
        <authorList>
            <person name="Nyongesa S."/>
            <person name="Weber P."/>
            <person name="Bernet E."/>
            <person name="Pullido F."/>
            <person name="Nieckarz M."/>
            <person name="Delaby M."/>
            <person name="Nieves C."/>
            <person name="Viehboeck T."/>
            <person name="Krause N."/>
            <person name="Rivera-Millot A."/>
            <person name="Nakamura A."/>
            <person name="Vischer N."/>
            <person name="VanNieuwenhze M."/>
            <person name="Brun Y."/>
            <person name="Cava F."/>
            <person name="Bulgheresi S."/>
            <person name="Veyrier F."/>
        </authorList>
    </citation>
    <scope>NUCLEOTIDE SEQUENCE</scope>
    <source>
        <strain evidence="2">1258/02</strain>
    </source>
</reference>
<dbReference type="Proteomes" id="UP000829756">
    <property type="component" value="Chromosome"/>
</dbReference>